<dbReference type="EMBL" id="MLHG01000020">
    <property type="protein sequence ID" value="OOF40505.1"/>
    <property type="molecule type" value="Genomic_DNA"/>
</dbReference>
<protein>
    <recommendedName>
        <fullName evidence="5">Competence protein ComB</fullName>
    </recommendedName>
</protein>
<reference evidence="3 4" key="1">
    <citation type="submission" date="2016-10" db="EMBL/GenBank/DDBJ databases">
        <title>Rodentibacter gen. nov. and new species.</title>
        <authorList>
            <person name="Christensen H."/>
        </authorList>
    </citation>
    <scope>NUCLEOTIDE SEQUENCE [LARGE SCALE GENOMIC DNA]</scope>
    <source>
        <strain evidence="3 4">Ppn418</strain>
    </source>
</reference>
<gene>
    <name evidence="3" type="ORF">BKK47_03645</name>
</gene>
<evidence type="ECO:0000256" key="1">
    <source>
        <dbReference type="SAM" id="Coils"/>
    </source>
</evidence>
<dbReference type="AlphaFoldDB" id="A0A1V3IH94"/>
<dbReference type="Proteomes" id="UP000189426">
    <property type="component" value="Unassembled WGS sequence"/>
</dbReference>
<dbReference type="STRING" id="1908257.BKK47_03645"/>
<dbReference type="PIRSF" id="PIRSF020785">
    <property type="entry name" value="Competence_ComB"/>
    <property type="match status" value="1"/>
</dbReference>
<name>A0A1V3IH94_9PAST</name>
<keyword evidence="2" id="KW-0812">Transmembrane</keyword>
<proteinExistence type="predicted"/>
<accession>A0A1V3IH94</accession>
<feature type="coiled-coil region" evidence="1">
    <location>
        <begin position="47"/>
        <end position="84"/>
    </location>
</feature>
<keyword evidence="4" id="KW-1185">Reference proteome</keyword>
<evidence type="ECO:0000313" key="4">
    <source>
        <dbReference type="Proteomes" id="UP000189426"/>
    </source>
</evidence>
<organism evidence="3 4">
    <name type="scientific">Rodentibacter mrazii</name>
    <dbReference type="NCBI Taxonomy" id="1908257"/>
    <lineage>
        <taxon>Bacteria</taxon>
        <taxon>Pseudomonadati</taxon>
        <taxon>Pseudomonadota</taxon>
        <taxon>Gammaproteobacteria</taxon>
        <taxon>Pasteurellales</taxon>
        <taxon>Pasteurellaceae</taxon>
        <taxon>Rodentibacter</taxon>
    </lineage>
</organism>
<comment type="caution">
    <text evidence="3">The sequence shown here is derived from an EMBL/GenBank/DDBJ whole genome shotgun (WGS) entry which is preliminary data.</text>
</comment>
<keyword evidence="2" id="KW-1133">Transmembrane helix</keyword>
<evidence type="ECO:0000256" key="2">
    <source>
        <dbReference type="SAM" id="Phobius"/>
    </source>
</evidence>
<keyword evidence="1" id="KW-0175">Coiled coil</keyword>
<evidence type="ECO:0008006" key="5">
    <source>
        <dbReference type="Google" id="ProtNLM"/>
    </source>
</evidence>
<keyword evidence="2" id="KW-0472">Membrane</keyword>
<feature type="transmembrane region" description="Helical" evidence="2">
    <location>
        <begin position="17"/>
        <end position="39"/>
    </location>
</feature>
<evidence type="ECO:0000313" key="3">
    <source>
        <dbReference type="EMBL" id="OOF40505.1"/>
    </source>
</evidence>
<sequence length="172" mass="20322">MNGINLLPWRLEKYRQLLFLFLLKMFAVLAVAFLLYAVLSWFQYQQKEALNLQLKRFEQQKSRLTQTVQNIAKMKQTIQNLTELQAIESDTVKQVLSLLPRFPFQQGELEIFNLNEERIQVNGFCLSQQEFESLHEFLSSHFNTVKLTQFKTEQGRLFFQFDLSLEMTGGSK</sequence>
<dbReference type="InterPro" id="IPR016778">
    <property type="entry name" value="Competence_ComB"/>
</dbReference>